<protein>
    <recommendedName>
        <fullName evidence="2">Polysaccharide lyase 14 domain-containing protein</fullName>
    </recommendedName>
</protein>
<proteinExistence type="predicted"/>
<dbReference type="InterPro" id="IPR048958">
    <property type="entry name" value="Polysacc_lyase_14"/>
</dbReference>
<evidence type="ECO:0000259" key="2">
    <source>
        <dbReference type="Pfam" id="PF21294"/>
    </source>
</evidence>
<accession>A0ABS3YQM1</accession>
<feature type="signal peptide" evidence="1">
    <location>
        <begin position="1"/>
        <end position="27"/>
    </location>
</feature>
<dbReference type="Proteomes" id="UP000677244">
    <property type="component" value="Unassembled WGS sequence"/>
</dbReference>
<keyword evidence="1" id="KW-0732">Signal</keyword>
<evidence type="ECO:0000313" key="3">
    <source>
        <dbReference type="EMBL" id="MBO9200194.1"/>
    </source>
</evidence>
<feature type="chain" id="PRO_5045520773" description="Polysaccharide lyase 14 domain-containing protein" evidence="1">
    <location>
        <begin position="28"/>
        <end position="289"/>
    </location>
</feature>
<name>A0ABS3YQM1_9BACT</name>
<reference evidence="3 4" key="1">
    <citation type="submission" date="2021-03" db="EMBL/GenBank/DDBJ databases">
        <title>Assistant Professor.</title>
        <authorList>
            <person name="Huq M.A."/>
        </authorList>
    </citation>
    <scope>NUCLEOTIDE SEQUENCE [LARGE SCALE GENOMIC DNA]</scope>
    <source>
        <strain evidence="3 4">MAH-29</strain>
    </source>
</reference>
<sequence length="289" mass="31653">MTKNFVVLKAGLLTLTIALLVTGCKKATIDNNDQQLNSNTNSEVKTEAINSTFSVNWNNYADGVYTSSSAAADFGNITGWNDSRTWISGGTCRIKLLANALSGAGGVIGNIDISDGSAYECDYDVKFHSQFDFSRGGKIGFGFLVGDGNTGGDPGWDGNGGSLRLMWYQTDAGRVFFQPYLYHKDQAGNYGDTYSKSYPSSGSLNKGQWYHVHLYIKSNTGSKTDGHVQIVIDGTVVLDRAMRWTTNDAKRLIRTLSFHTFRGGSETYWQSSSDGYIYYDNLSVHKISS</sequence>
<comment type="caution">
    <text evidence="3">The sequence shown here is derived from an EMBL/GenBank/DDBJ whole genome shotgun (WGS) entry which is preliminary data.</text>
</comment>
<evidence type="ECO:0000256" key="1">
    <source>
        <dbReference type="SAM" id="SignalP"/>
    </source>
</evidence>
<gene>
    <name evidence="3" type="ORF">J7I42_07990</name>
</gene>
<dbReference type="PANTHER" id="PTHR40124">
    <property type="match status" value="1"/>
</dbReference>
<organism evidence="3 4">
    <name type="scientific">Niastella soli</name>
    <dbReference type="NCBI Taxonomy" id="2821487"/>
    <lineage>
        <taxon>Bacteria</taxon>
        <taxon>Pseudomonadati</taxon>
        <taxon>Bacteroidota</taxon>
        <taxon>Chitinophagia</taxon>
        <taxon>Chitinophagales</taxon>
        <taxon>Chitinophagaceae</taxon>
        <taxon>Niastella</taxon>
    </lineage>
</organism>
<dbReference type="RefSeq" id="WP_209138248.1">
    <property type="nucleotide sequence ID" value="NZ_JAGHKO010000001.1"/>
</dbReference>
<evidence type="ECO:0000313" key="4">
    <source>
        <dbReference type="Proteomes" id="UP000677244"/>
    </source>
</evidence>
<feature type="domain" description="Polysaccharide lyase 14" evidence="2">
    <location>
        <begin position="121"/>
        <end position="282"/>
    </location>
</feature>
<dbReference type="PROSITE" id="PS51257">
    <property type="entry name" value="PROKAR_LIPOPROTEIN"/>
    <property type="match status" value="1"/>
</dbReference>
<dbReference type="PANTHER" id="PTHR40124:SF1">
    <property type="entry name" value="DISAGGREGATASE RELATED REPEAT PROTEIN"/>
    <property type="match status" value="1"/>
</dbReference>
<keyword evidence="4" id="KW-1185">Reference proteome</keyword>
<dbReference type="Pfam" id="PF21294">
    <property type="entry name" value="Polysacc_lyase_14"/>
    <property type="match status" value="1"/>
</dbReference>
<dbReference type="EMBL" id="JAGHKO010000001">
    <property type="protein sequence ID" value="MBO9200194.1"/>
    <property type="molecule type" value="Genomic_DNA"/>
</dbReference>
<dbReference type="Gene3D" id="2.60.120.200">
    <property type="match status" value="1"/>
</dbReference>